<dbReference type="AlphaFoldDB" id="A0A369J5R8"/>
<keyword evidence="2" id="KW-1185">Reference proteome</keyword>
<sequence length="430" mass="48357">MSKQSDLSPRIPQELLNKIVDDLHDDSKALGCCALTSRLLLERSQTHIFSSIIISSSRDAACHRSRMDANPRLWGYVRRLMFLTFFHMHGGGNGTDVSHILRKATSLRTLHVGNSIAHASWYTIPEDTRIALFNAFRSPSLTDLHIFYLSSLPASIFGLKMHLNHFSLRGLTFCDDDSFDLGSADLSEMSVHTLEISSNDSIDLLLSIIAHPNSFSSRIKKLILHNLGNTTSLAIAVIKSATYSLETIQLLQYPSHEGNMDLPGWAEYDFNVMPYLRRLELHFMIEVSSRETFHQSVTSVVHKIADYFTANPSMLQIKQINVRLVPWWLHTKSSRSLGWHHVLDIVCMISDWSMLDLILAARTTSPESSVAVELGMYKGYEGLEYDGLGSAAMGQEEIHVVKHAWEEKIHAQMPLTSRGGILITDVIPDE</sequence>
<dbReference type="OrthoDB" id="2788229at2759"/>
<protein>
    <submittedName>
        <fullName evidence="1">Uncharacterized protein</fullName>
    </submittedName>
</protein>
<accession>A0A369J5R8</accession>
<gene>
    <name evidence="1" type="ORF">Hypma_002011</name>
</gene>
<dbReference type="InParanoid" id="A0A369J5R8"/>
<dbReference type="EMBL" id="LUEZ02000113">
    <property type="protein sequence ID" value="RDB17401.1"/>
    <property type="molecule type" value="Genomic_DNA"/>
</dbReference>
<proteinExistence type="predicted"/>
<name>A0A369J5R8_HYPMA</name>
<dbReference type="Proteomes" id="UP000076154">
    <property type="component" value="Unassembled WGS sequence"/>
</dbReference>
<organism evidence="1 2">
    <name type="scientific">Hypsizygus marmoreus</name>
    <name type="common">White beech mushroom</name>
    <name type="synonym">Agaricus marmoreus</name>
    <dbReference type="NCBI Taxonomy" id="39966"/>
    <lineage>
        <taxon>Eukaryota</taxon>
        <taxon>Fungi</taxon>
        <taxon>Dikarya</taxon>
        <taxon>Basidiomycota</taxon>
        <taxon>Agaricomycotina</taxon>
        <taxon>Agaricomycetes</taxon>
        <taxon>Agaricomycetidae</taxon>
        <taxon>Agaricales</taxon>
        <taxon>Tricholomatineae</taxon>
        <taxon>Lyophyllaceae</taxon>
        <taxon>Hypsizygus</taxon>
    </lineage>
</organism>
<evidence type="ECO:0000313" key="1">
    <source>
        <dbReference type="EMBL" id="RDB17401.1"/>
    </source>
</evidence>
<evidence type="ECO:0000313" key="2">
    <source>
        <dbReference type="Proteomes" id="UP000076154"/>
    </source>
</evidence>
<reference evidence="1" key="1">
    <citation type="submission" date="2018-04" db="EMBL/GenBank/DDBJ databases">
        <title>Whole genome sequencing of Hypsizygus marmoreus.</title>
        <authorList>
            <person name="Choi I.-G."/>
            <person name="Min B."/>
            <person name="Kim J.-G."/>
            <person name="Kim S."/>
            <person name="Oh Y.-L."/>
            <person name="Kong W.-S."/>
            <person name="Park H."/>
            <person name="Jeong J."/>
            <person name="Song E.-S."/>
        </authorList>
    </citation>
    <scope>NUCLEOTIDE SEQUENCE [LARGE SCALE GENOMIC DNA]</scope>
    <source>
        <strain evidence="1">51987-8</strain>
    </source>
</reference>
<dbReference type="SUPFAM" id="SSF52047">
    <property type="entry name" value="RNI-like"/>
    <property type="match status" value="1"/>
</dbReference>
<comment type="caution">
    <text evidence="1">The sequence shown here is derived from an EMBL/GenBank/DDBJ whole genome shotgun (WGS) entry which is preliminary data.</text>
</comment>